<evidence type="ECO:0000313" key="3">
    <source>
        <dbReference type="EMBL" id="GGA72093.1"/>
    </source>
</evidence>
<feature type="compositionally biased region" description="Low complexity" evidence="1">
    <location>
        <begin position="74"/>
        <end position="92"/>
    </location>
</feature>
<feature type="chain" id="PRO_5036838436" description="YXWGXW repeat-containing protein" evidence="2">
    <location>
        <begin position="44"/>
        <end position="514"/>
    </location>
</feature>
<dbReference type="RefSeq" id="WP_229668922.1">
    <property type="nucleotide sequence ID" value="NZ_BMJB01000001.1"/>
</dbReference>
<feature type="region of interest" description="Disordered" evidence="1">
    <location>
        <begin position="365"/>
        <end position="514"/>
    </location>
</feature>
<gene>
    <name evidence="3" type="ORF">GCM10011507_24630</name>
</gene>
<feature type="compositionally biased region" description="Low complexity" evidence="1">
    <location>
        <begin position="340"/>
        <end position="351"/>
    </location>
</feature>
<evidence type="ECO:0000256" key="1">
    <source>
        <dbReference type="SAM" id="MobiDB-lite"/>
    </source>
</evidence>
<reference evidence="3" key="2">
    <citation type="submission" date="2020-09" db="EMBL/GenBank/DDBJ databases">
        <authorList>
            <person name="Sun Q."/>
            <person name="Zhou Y."/>
        </authorList>
    </citation>
    <scope>NUCLEOTIDE SEQUENCE</scope>
    <source>
        <strain evidence="3">CGMCC 1.15447</strain>
    </source>
</reference>
<name>A0A916RW56_9BACT</name>
<reference evidence="3" key="1">
    <citation type="journal article" date="2014" name="Int. J. Syst. Evol. Microbiol.">
        <title>Complete genome sequence of Corynebacterium casei LMG S-19264T (=DSM 44701T), isolated from a smear-ripened cheese.</title>
        <authorList>
            <consortium name="US DOE Joint Genome Institute (JGI-PGF)"/>
            <person name="Walter F."/>
            <person name="Albersmeier A."/>
            <person name="Kalinowski J."/>
            <person name="Ruckert C."/>
        </authorList>
    </citation>
    <scope>NUCLEOTIDE SEQUENCE</scope>
    <source>
        <strain evidence="3">CGMCC 1.15447</strain>
    </source>
</reference>
<dbReference type="Proteomes" id="UP000648801">
    <property type="component" value="Unassembled WGS sequence"/>
</dbReference>
<feature type="region of interest" description="Disordered" evidence="1">
    <location>
        <begin position="323"/>
        <end position="351"/>
    </location>
</feature>
<sequence length="514" mass="57733">MLDPVTKSITKLGRGTMLSAALAMTTFTGAVLLSGCPSSSAHAQQVDNSNVDPADANMAPVDGSQAADAQQPVQSNQDPYQDQSQQAVQQPSTGGAPVYRQAPPENESQQQADQYNQNGQNPPQAAPSDQGDQSYNPDYDNQVDAGQAALDDQETAPQAPPPLPTYQQPEAPAPDYIWTPGYWDWAPAGYYWVPGVWCAPPYYGALWTPGYWGFYNGVFRFHRGYWGPYIGFYGGINYGFGYVGTGYYGGFWRGNRFYYNTAVNRVNVTRITNVYNRTVVVNNYTRVSYNGGRGGLTVRPTTSEMVAMRQTRTPAMSLQVQNRRNAAADRSQFYNTNRGRPAITAAPRPIAADRGIARPAIRPAAQVLRPSNRPNQPQVRPNQPQVRPNQPQGRPEQPQVRPNLPQQRPNQPQVRPEAPQSRPQQPQVRPNLPQERPNQPQVRPESQPRQQEARPQPQQYRPQQQQYRPQQQQQYRPAPQQQRPQPQQQYRPQQRTEQRSAPAPRSAQEHGDRR</sequence>
<organism evidence="3 4">
    <name type="scientific">Edaphobacter acidisoli</name>
    <dbReference type="NCBI Taxonomy" id="2040573"/>
    <lineage>
        <taxon>Bacteria</taxon>
        <taxon>Pseudomonadati</taxon>
        <taxon>Acidobacteriota</taxon>
        <taxon>Terriglobia</taxon>
        <taxon>Terriglobales</taxon>
        <taxon>Acidobacteriaceae</taxon>
        <taxon>Edaphobacter</taxon>
    </lineage>
</organism>
<feature type="signal peptide" evidence="2">
    <location>
        <begin position="1"/>
        <end position="43"/>
    </location>
</feature>
<evidence type="ECO:0008006" key="5">
    <source>
        <dbReference type="Google" id="ProtNLM"/>
    </source>
</evidence>
<accession>A0A916RW56</accession>
<dbReference type="EMBL" id="BMJB01000001">
    <property type="protein sequence ID" value="GGA72093.1"/>
    <property type="molecule type" value="Genomic_DNA"/>
</dbReference>
<dbReference type="AlphaFoldDB" id="A0A916RW56"/>
<feature type="compositionally biased region" description="Low complexity" evidence="1">
    <location>
        <begin position="106"/>
        <end position="121"/>
    </location>
</feature>
<protein>
    <recommendedName>
        <fullName evidence="5">YXWGXW repeat-containing protein</fullName>
    </recommendedName>
</protein>
<keyword evidence="2" id="KW-0732">Signal</keyword>
<feature type="region of interest" description="Disordered" evidence="1">
    <location>
        <begin position="37"/>
        <end position="171"/>
    </location>
</feature>
<feature type="compositionally biased region" description="Low complexity" evidence="1">
    <location>
        <begin position="447"/>
        <end position="495"/>
    </location>
</feature>
<keyword evidence="4" id="KW-1185">Reference proteome</keyword>
<feature type="compositionally biased region" description="Polar residues" evidence="1">
    <location>
        <begin position="37"/>
        <end position="51"/>
    </location>
</feature>
<evidence type="ECO:0000256" key="2">
    <source>
        <dbReference type="SAM" id="SignalP"/>
    </source>
</evidence>
<evidence type="ECO:0000313" key="4">
    <source>
        <dbReference type="Proteomes" id="UP000648801"/>
    </source>
</evidence>
<proteinExistence type="predicted"/>
<dbReference type="Pfam" id="PF12779">
    <property type="entry name" value="WXXGXW"/>
    <property type="match status" value="1"/>
</dbReference>
<dbReference type="InterPro" id="IPR024447">
    <property type="entry name" value="YXWGXW_rpt"/>
</dbReference>
<comment type="caution">
    <text evidence="3">The sequence shown here is derived from an EMBL/GenBank/DDBJ whole genome shotgun (WGS) entry which is preliminary data.</text>
</comment>
<feature type="compositionally biased region" description="Low complexity" evidence="1">
    <location>
        <begin position="365"/>
        <end position="430"/>
    </location>
</feature>